<accession>A0A139I550</accession>
<evidence type="ECO:0000313" key="3">
    <source>
        <dbReference type="Proteomes" id="UP000073492"/>
    </source>
</evidence>
<comment type="caution">
    <text evidence="2">The sequence shown here is derived from an EMBL/GenBank/DDBJ whole genome shotgun (WGS) entry which is preliminary data.</text>
</comment>
<reference evidence="2 3" key="1">
    <citation type="submission" date="2015-07" db="EMBL/GenBank/DDBJ databases">
        <title>Comparative genomics of the Sigatoka disease complex on banana suggests a link between parallel evolutionary changes in Pseudocercospora fijiensis and Pseudocercospora eumusae and increased virulence on the banana host.</title>
        <authorList>
            <person name="Chang T.-C."/>
            <person name="Salvucci A."/>
            <person name="Crous P.W."/>
            <person name="Stergiopoulos I."/>
        </authorList>
    </citation>
    <scope>NUCLEOTIDE SEQUENCE [LARGE SCALE GENOMIC DNA]</scope>
    <source>
        <strain evidence="2 3">CBS 116634</strain>
    </source>
</reference>
<proteinExistence type="predicted"/>
<feature type="compositionally biased region" description="Polar residues" evidence="1">
    <location>
        <begin position="37"/>
        <end position="53"/>
    </location>
</feature>
<dbReference type="Proteomes" id="UP000073492">
    <property type="component" value="Unassembled WGS sequence"/>
</dbReference>
<feature type="compositionally biased region" description="Polar residues" evidence="1">
    <location>
        <begin position="317"/>
        <end position="327"/>
    </location>
</feature>
<dbReference type="EMBL" id="LFZO01000304">
    <property type="protein sequence ID" value="KXT09806.1"/>
    <property type="molecule type" value="Genomic_DNA"/>
</dbReference>
<name>A0A139I550_9PEZI</name>
<evidence type="ECO:0000313" key="2">
    <source>
        <dbReference type="EMBL" id="KXT09806.1"/>
    </source>
</evidence>
<sequence length="462" mass="50600">MSPTTAQAAPMTQIVTRPAVFPHREQKMAISPPASLIASQHSGGKTTHTTAQFFQPPKSPATVTTTPSFATATDYFSTGSRKRQRPDSAHANERNHATQSTWTETPAWAQCPTPSDKLYESGFGHNSVNERYRLAGGFDTPSLRATSPIQHLTVDEHEFRRRLRDDDMDLSMHNGCAPISGPLARERNGVARLNAVPDNRSQTTWTQFAFGLVGKAFHFGTTVFKGFYSGGGKGYGMNSSTATDRLLHNCLRVSTPLPGSWDNDEFLGDFEQDSPYFAQQTSPTRPPAKRRQTDRDSWVLVGNPDVEIPNSPKRKISGNSVPRSTLTPGRPPASRASSRRSLAPVSRKPSAYGPSSGSPVQCSPALAPPPQPRSRRASVAATRSPQQRPSSAGYTAYVSPDAERFVKRQAKQDRAADKVMTNMGNRIQEMMRQAQEALGTKYSVEGDGMDVEDEGYVDDDWQ</sequence>
<dbReference type="AlphaFoldDB" id="A0A139I550"/>
<feature type="compositionally biased region" description="Low complexity" evidence="1">
    <location>
        <begin position="332"/>
        <end position="347"/>
    </location>
</feature>
<feature type="region of interest" description="Disordered" evidence="1">
    <location>
        <begin position="441"/>
        <end position="462"/>
    </location>
</feature>
<protein>
    <submittedName>
        <fullName evidence="2">Uncharacterized protein</fullName>
    </submittedName>
</protein>
<organism evidence="2 3">
    <name type="scientific">Pseudocercospora musae</name>
    <dbReference type="NCBI Taxonomy" id="113226"/>
    <lineage>
        <taxon>Eukaryota</taxon>
        <taxon>Fungi</taxon>
        <taxon>Dikarya</taxon>
        <taxon>Ascomycota</taxon>
        <taxon>Pezizomycotina</taxon>
        <taxon>Dothideomycetes</taxon>
        <taxon>Dothideomycetidae</taxon>
        <taxon>Mycosphaerellales</taxon>
        <taxon>Mycosphaerellaceae</taxon>
        <taxon>Pseudocercospora</taxon>
    </lineage>
</organism>
<evidence type="ECO:0000256" key="1">
    <source>
        <dbReference type="SAM" id="MobiDB-lite"/>
    </source>
</evidence>
<keyword evidence="3" id="KW-1185">Reference proteome</keyword>
<dbReference type="OrthoDB" id="5138418at2759"/>
<feature type="compositionally biased region" description="Low complexity" evidence="1">
    <location>
        <begin position="60"/>
        <end position="73"/>
    </location>
</feature>
<feature type="region of interest" description="Disordered" evidence="1">
    <location>
        <begin position="276"/>
        <end position="394"/>
    </location>
</feature>
<feature type="region of interest" description="Disordered" evidence="1">
    <location>
        <begin position="37"/>
        <end position="108"/>
    </location>
</feature>
<feature type="compositionally biased region" description="Basic and acidic residues" evidence="1">
    <location>
        <begin position="85"/>
        <end position="96"/>
    </location>
</feature>
<feature type="compositionally biased region" description="Acidic residues" evidence="1">
    <location>
        <begin position="447"/>
        <end position="462"/>
    </location>
</feature>
<gene>
    <name evidence="2" type="ORF">AC579_10509</name>
</gene>